<accession>A0A8H6YLK0</accession>
<proteinExistence type="predicted"/>
<dbReference type="AlphaFoldDB" id="A0A8H6YLK0"/>
<dbReference type="Gene3D" id="1.10.720.30">
    <property type="entry name" value="SAP domain"/>
    <property type="match status" value="1"/>
</dbReference>
<reference evidence="4" key="1">
    <citation type="submission" date="2020-05" db="EMBL/GenBank/DDBJ databases">
        <title>Mycena genomes resolve the evolution of fungal bioluminescence.</title>
        <authorList>
            <person name="Tsai I.J."/>
        </authorList>
    </citation>
    <scope>NUCLEOTIDE SEQUENCE</scope>
    <source>
        <strain evidence="4">160909Yilan</strain>
    </source>
</reference>
<gene>
    <name evidence="4" type="ORF">MSAN_01114100</name>
</gene>
<feature type="region of interest" description="Disordered" evidence="1">
    <location>
        <begin position="203"/>
        <end position="222"/>
    </location>
</feature>
<feature type="domain" description="SAP" evidence="3">
    <location>
        <begin position="83"/>
        <end position="117"/>
    </location>
</feature>
<evidence type="ECO:0000259" key="3">
    <source>
        <dbReference type="PROSITE" id="PS50800"/>
    </source>
</evidence>
<name>A0A8H6YLK0_9AGAR</name>
<dbReference type="OrthoDB" id="3210866at2759"/>
<keyword evidence="2" id="KW-0812">Transmembrane</keyword>
<dbReference type="Proteomes" id="UP000623467">
    <property type="component" value="Unassembled WGS sequence"/>
</dbReference>
<dbReference type="EMBL" id="JACAZH010000008">
    <property type="protein sequence ID" value="KAF7360847.1"/>
    <property type="molecule type" value="Genomic_DNA"/>
</dbReference>
<comment type="caution">
    <text evidence="4">The sequence shown here is derived from an EMBL/GenBank/DDBJ whole genome shotgun (WGS) entry which is preliminary data.</text>
</comment>
<keyword evidence="2" id="KW-1133">Transmembrane helix</keyword>
<sequence length="477" mass="52129">MSPSLASSIVAAVLDAVSVTGTAARAINLQILDLLDNSPRPLVYAVLAFLCLLPVLDLCAAAAAWKYREGTVPAMEDNVIPRRTGKKLDELKDMCRDYGLFVSGNKSVLLDRLRVFSKKFCDDPTSWFPYLPVIPLMSNGELTKVLGMAPKKSQPKQSAARRAAVIDTERVTERSKDTRTADEIEDLLAWIVQWQGSLTNQSRRALPVPSESQASSPPDRSLHNRMQMLENRIAAITTLGAPGVGQWTSDASAVFTPAEYVVYDHTFESLHNVPNYDMNLSFNPPGAMAWSPPSISNNLHIMGSSTHPTAPSHSVNATVPTAPSCNSNASPTIASKASRSIHLGDGTIVIINDVSRITVPAMSFAENIERLNQMWDDTSMYWKNNSVITIDNRAIALVYWPQIFKKLVYGPRTSPIGLNGSFSLSVTAKELRMNSGARFDPTVAGGDEELAAKARQEYGDEFKASSIAKEYKRLKGL</sequence>
<evidence type="ECO:0000256" key="1">
    <source>
        <dbReference type="SAM" id="MobiDB-lite"/>
    </source>
</evidence>
<dbReference type="InterPro" id="IPR036361">
    <property type="entry name" value="SAP_dom_sf"/>
</dbReference>
<evidence type="ECO:0000256" key="2">
    <source>
        <dbReference type="SAM" id="Phobius"/>
    </source>
</evidence>
<protein>
    <recommendedName>
        <fullName evidence="3">SAP domain-containing protein</fullName>
    </recommendedName>
</protein>
<evidence type="ECO:0000313" key="4">
    <source>
        <dbReference type="EMBL" id="KAF7360847.1"/>
    </source>
</evidence>
<organism evidence="4 5">
    <name type="scientific">Mycena sanguinolenta</name>
    <dbReference type="NCBI Taxonomy" id="230812"/>
    <lineage>
        <taxon>Eukaryota</taxon>
        <taxon>Fungi</taxon>
        <taxon>Dikarya</taxon>
        <taxon>Basidiomycota</taxon>
        <taxon>Agaricomycotina</taxon>
        <taxon>Agaricomycetes</taxon>
        <taxon>Agaricomycetidae</taxon>
        <taxon>Agaricales</taxon>
        <taxon>Marasmiineae</taxon>
        <taxon>Mycenaceae</taxon>
        <taxon>Mycena</taxon>
    </lineage>
</organism>
<dbReference type="PROSITE" id="PS50800">
    <property type="entry name" value="SAP"/>
    <property type="match status" value="1"/>
</dbReference>
<dbReference type="InterPro" id="IPR003034">
    <property type="entry name" value="SAP_dom"/>
</dbReference>
<keyword evidence="5" id="KW-1185">Reference proteome</keyword>
<evidence type="ECO:0000313" key="5">
    <source>
        <dbReference type="Proteomes" id="UP000623467"/>
    </source>
</evidence>
<dbReference type="Pfam" id="PF02037">
    <property type="entry name" value="SAP"/>
    <property type="match status" value="1"/>
</dbReference>
<feature type="transmembrane region" description="Helical" evidence="2">
    <location>
        <begin position="42"/>
        <end position="65"/>
    </location>
</feature>
<keyword evidence="2" id="KW-0472">Membrane</keyword>